<feature type="signal peptide" evidence="1">
    <location>
        <begin position="1"/>
        <end position="21"/>
    </location>
</feature>
<sequence>MYVNVWSVAMFISASIPVGWMGVDSSIGAGAMFEISSSISFKKSVICVAVALRSDGAAGIGRADTSVDGGSLAMFKSKISISKISSSAGSTSTPVGQSSSSSAMVDFGGVQRVVGKQCGGIVYLRDEALTAEGQEQ</sequence>
<organism evidence="2 3">
    <name type="scientific">Romanomermis culicivorax</name>
    <name type="common">Nematode worm</name>
    <dbReference type="NCBI Taxonomy" id="13658"/>
    <lineage>
        <taxon>Eukaryota</taxon>
        <taxon>Metazoa</taxon>
        <taxon>Ecdysozoa</taxon>
        <taxon>Nematoda</taxon>
        <taxon>Enoplea</taxon>
        <taxon>Dorylaimia</taxon>
        <taxon>Mermithida</taxon>
        <taxon>Mermithoidea</taxon>
        <taxon>Mermithidae</taxon>
        <taxon>Romanomermis</taxon>
    </lineage>
</organism>
<protein>
    <submittedName>
        <fullName evidence="3">Uncharacterized protein</fullName>
    </submittedName>
</protein>
<evidence type="ECO:0000313" key="2">
    <source>
        <dbReference type="Proteomes" id="UP000887565"/>
    </source>
</evidence>
<dbReference type="AlphaFoldDB" id="A0A915KMV6"/>
<keyword evidence="2" id="KW-1185">Reference proteome</keyword>
<dbReference type="Proteomes" id="UP000887565">
    <property type="component" value="Unplaced"/>
</dbReference>
<proteinExistence type="predicted"/>
<evidence type="ECO:0000256" key="1">
    <source>
        <dbReference type="SAM" id="SignalP"/>
    </source>
</evidence>
<dbReference type="WBParaSite" id="nRc.2.0.1.t40116-RA">
    <property type="protein sequence ID" value="nRc.2.0.1.t40116-RA"/>
    <property type="gene ID" value="nRc.2.0.1.g40116"/>
</dbReference>
<name>A0A915KMV6_ROMCU</name>
<keyword evidence="1" id="KW-0732">Signal</keyword>
<accession>A0A915KMV6</accession>
<reference evidence="3" key="1">
    <citation type="submission" date="2022-11" db="UniProtKB">
        <authorList>
            <consortium name="WormBaseParasite"/>
        </authorList>
    </citation>
    <scope>IDENTIFICATION</scope>
</reference>
<feature type="chain" id="PRO_5037985818" evidence="1">
    <location>
        <begin position="22"/>
        <end position="136"/>
    </location>
</feature>
<evidence type="ECO:0000313" key="3">
    <source>
        <dbReference type="WBParaSite" id="nRc.2.0.1.t40116-RA"/>
    </source>
</evidence>